<dbReference type="Pfam" id="PF01925">
    <property type="entry name" value="TauE"/>
    <property type="match status" value="1"/>
</dbReference>
<feature type="transmembrane region" description="Helical" evidence="8">
    <location>
        <begin position="226"/>
        <end position="243"/>
    </location>
</feature>
<protein>
    <recommendedName>
        <fullName evidence="8">Probable membrane transporter protein</fullName>
    </recommendedName>
</protein>
<evidence type="ECO:0000256" key="6">
    <source>
        <dbReference type="ARBA" id="ARBA00022989"/>
    </source>
</evidence>
<keyword evidence="10" id="KW-1185">Reference proteome</keyword>
<comment type="similarity">
    <text evidence="2 8">Belongs to the 4-toluene sulfonate uptake permease (TSUP) (TC 2.A.102) family.</text>
</comment>
<evidence type="ECO:0000256" key="4">
    <source>
        <dbReference type="ARBA" id="ARBA00022475"/>
    </source>
</evidence>
<feature type="transmembrane region" description="Helical" evidence="8">
    <location>
        <begin position="129"/>
        <end position="147"/>
    </location>
</feature>
<dbReference type="InterPro" id="IPR002781">
    <property type="entry name" value="TM_pro_TauE-like"/>
</dbReference>
<dbReference type="RefSeq" id="WP_189407819.1">
    <property type="nucleotide sequence ID" value="NZ_BMXP01000009.1"/>
</dbReference>
<keyword evidence="6 8" id="KW-1133">Transmembrane helix</keyword>
<evidence type="ECO:0000256" key="7">
    <source>
        <dbReference type="ARBA" id="ARBA00023136"/>
    </source>
</evidence>
<reference evidence="9" key="1">
    <citation type="journal article" date="2014" name="Int. J. Syst. Evol. Microbiol.">
        <title>Complete genome sequence of Corynebacterium casei LMG S-19264T (=DSM 44701T), isolated from a smear-ripened cheese.</title>
        <authorList>
            <consortium name="US DOE Joint Genome Institute (JGI-PGF)"/>
            <person name="Walter F."/>
            <person name="Albersmeier A."/>
            <person name="Kalinowski J."/>
            <person name="Ruckert C."/>
        </authorList>
    </citation>
    <scope>NUCLEOTIDE SEQUENCE</scope>
    <source>
        <strain evidence="9">KCTC 22164</strain>
    </source>
</reference>
<evidence type="ECO:0000256" key="2">
    <source>
        <dbReference type="ARBA" id="ARBA00009142"/>
    </source>
</evidence>
<accession>A0A918N189</accession>
<feature type="transmembrane region" description="Helical" evidence="8">
    <location>
        <begin position="196"/>
        <end position="214"/>
    </location>
</feature>
<dbReference type="Proteomes" id="UP000631300">
    <property type="component" value="Unassembled WGS sequence"/>
</dbReference>
<keyword evidence="3" id="KW-0813">Transport</keyword>
<gene>
    <name evidence="9" type="ORF">GCM10007391_29530</name>
</gene>
<dbReference type="InterPro" id="IPR052017">
    <property type="entry name" value="TSUP"/>
</dbReference>
<dbReference type="PANTHER" id="PTHR30269">
    <property type="entry name" value="TRANSMEMBRANE PROTEIN YFCA"/>
    <property type="match status" value="1"/>
</dbReference>
<evidence type="ECO:0000313" key="9">
    <source>
        <dbReference type="EMBL" id="GGW93300.1"/>
    </source>
</evidence>
<evidence type="ECO:0000256" key="8">
    <source>
        <dbReference type="RuleBase" id="RU363041"/>
    </source>
</evidence>
<proteinExistence type="inferred from homology"/>
<evidence type="ECO:0000256" key="1">
    <source>
        <dbReference type="ARBA" id="ARBA00004651"/>
    </source>
</evidence>
<feature type="transmembrane region" description="Helical" evidence="8">
    <location>
        <begin position="38"/>
        <end position="64"/>
    </location>
</feature>
<organism evidence="9 10">
    <name type="scientific">Alteromonas halophila</name>
    <dbReference type="NCBI Taxonomy" id="516698"/>
    <lineage>
        <taxon>Bacteria</taxon>
        <taxon>Pseudomonadati</taxon>
        <taxon>Pseudomonadota</taxon>
        <taxon>Gammaproteobacteria</taxon>
        <taxon>Alteromonadales</taxon>
        <taxon>Alteromonadaceae</taxon>
        <taxon>Alteromonas/Salinimonas group</taxon>
        <taxon>Alteromonas</taxon>
    </lineage>
</organism>
<evidence type="ECO:0000313" key="10">
    <source>
        <dbReference type="Proteomes" id="UP000631300"/>
    </source>
</evidence>
<comment type="caution">
    <text evidence="9">The sequence shown here is derived from an EMBL/GenBank/DDBJ whole genome shotgun (WGS) entry which is preliminary data.</text>
</comment>
<dbReference type="PANTHER" id="PTHR30269:SF37">
    <property type="entry name" value="MEMBRANE TRANSPORTER PROTEIN"/>
    <property type="match status" value="1"/>
</dbReference>
<reference evidence="9" key="2">
    <citation type="submission" date="2020-09" db="EMBL/GenBank/DDBJ databases">
        <authorList>
            <person name="Sun Q."/>
            <person name="Kim S."/>
        </authorList>
    </citation>
    <scope>NUCLEOTIDE SEQUENCE</scope>
    <source>
        <strain evidence="9">KCTC 22164</strain>
    </source>
</reference>
<name>A0A918N189_9ALTE</name>
<keyword evidence="7 8" id="KW-0472">Membrane</keyword>
<evidence type="ECO:0000256" key="5">
    <source>
        <dbReference type="ARBA" id="ARBA00022692"/>
    </source>
</evidence>
<evidence type="ECO:0000256" key="3">
    <source>
        <dbReference type="ARBA" id="ARBA00022448"/>
    </source>
</evidence>
<comment type="subcellular location">
    <subcellularLocation>
        <location evidence="1 8">Cell membrane</location>
        <topology evidence="1 8">Multi-pass membrane protein</topology>
    </subcellularLocation>
</comment>
<keyword evidence="5 8" id="KW-0812">Transmembrane</keyword>
<dbReference type="AlphaFoldDB" id="A0A918N189"/>
<dbReference type="EMBL" id="BMXP01000009">
    <property type="protein sequence ID" value="GGW93300.1"/>
    <property type="molecule type" value="Genomic_DNA"/>
</dbReference>
<feature type="transmembrane region" description="Helical" evidence="8">
    <location>
        <begin position="102"/>
        <end position="122"/>
    </location>
</feature>
<keyword evidence="4 8" id="KW-1003">Cell membrane</keyword>
<sequence length="244" mass="26285">MFLDFSLIQLAVLTLCVLITGISKSGFAGGLGVMTVPLLTLVMSPTIAVSLMLPVLLVMDMMSLRVWFGKQHNRSLLFLVPAGILGVIVGYQTFAAVNEDHIRMMLGILCIAFSVNGLSGIVKVKSCSNIWGALLGGLSGFTSFVAHAGGPPVNVYLLSKGLSKQTYLSTAVVFFAAINLAKVPPYIALGQFTQQNIITALLLVPLSLLGIRLGVVAQHHLDERKFFFIIYSLLLLLGFYLLLK</sequence>
<feature type="transmembrane region" description="Helical" evidence="8">
    <location>
        <begin position="76"/>
        <end position="96"/>
    </location>
</feature>
<feature type="transmembrane region" description="Helical" evidence="8">
    <location>
        <begin position="167"/>
        <end position="189"/>
    </location>
</feature>
<dbReference type="GO" id="GO:0005886">
    <property type="term" value="C:plasma membrane"/>
    <property type="evidence" value="ECO:0007669"/>
    <property type="project" value="UniProtKB-SubCell"/>
</dbReference>